<sequence>MGLYNRIKDSLHSQFSIFQIFSVLGTDASEGRKVRNLLKQFVVQGYIKRISKNMYQKKESKENN</sequence>
<evidence type="ECO:0000313" key="1">
    <source>
        <dbReference type="EMBL" id="KKN57944.1"/>
    </source>
</evidence>
<dbReference type="AlphaFoldDB" id="A0A0F9RTA2"/>
<organism evidence="1">
    <name type="scientific">marine sediment metagenome</name>
    <dbReference type="NCBI Taxonomy" id="412755"/>
    <lineage>
        <taxon>unclassified sequences</taxon>
        <taxon>metagenomes</taxon>
        <taxon>ecological metagenomes</taxon>
    </lineage>
</organism>
<accession>A0A0F9RTA2</accession>
<proteinExistence type="predicted"/>
<name>A0A0F9RTA2_9ZZZZ</name>
<protein>
    <submittedName>
        <fullName evidence="1">Uncharacterized protein</fullName>
    </submittedName>
</protein>
<dbReference type="EMBL" id="LAZR01000782">
    <property type="protein sequence ID" value="KKN57944.1"/>
    <property type="molecule type" value="Genomic_DNA"/>
</dbReference>
<gene>
    <name evidence="1" type="ORF">LCGC14_0557270</name>
</gene>
<comment type="caution">
    <text evidence="1">The sequence shown here is derived from an EMBL/GenBank/DDBJ whole genome shotgun (WGS) entry which is preliminary data.</text>
</comment>
<reference evidence="1" key="1">
    <citation type="journal article" date="2015" name="Nature">
        <title>Complex archaea that bridge the gap between prokaryotes and eukaryotes.</title>
        <authorList>
            <person name="Spang A."/>
            <person name="Saw J.H."/>
            <person name="Jorgensen S.L."/>
            <person name="Zaremba-Niedzwiedzka K."/>
            <person name="Martijn J."/>
            <person name="Lind A.E."/>
            <person name="van Eijk R."/>
            <person name="Schleper C."/>
            <person name="Guy L."/>
            <person name="Ettema T.J."/>
        </authorList>
    </citation>
    <scope>NUCLEOTIDE SEQUENCE</scope>
</reference>